<evidence type="ECO:0000259" key="2">
    <source>
        <dbReference type="PROSITE" id="PS50181"/>
    </source>
</evidence>
<dbReference type="Gene3D" id="1.20.1280.50">
    <property type="match status" value="1"/>
</dbReference>
<name>A0A7C9AWH0_OPUST</name>
<feature type="transmembrane region" description="Helical" evidence="1">
    <location>
        <begin position="83"/>
        <end position="103"/>
    </location>
</feature>
<keyword evidence="1" id="KW-0472">Membrane</keyword>
<dbReference type="SMART" id="SM00256">
    <property type="entry name" value="FBOX"/>
    <property type="match status" value="1"/>
</dbReference>
<protein>
    <recommendedName>
        <fullName evidence="2">F-box domain-containing protein</fullName>
    </recommendedName>
</protein>
<evidence type="ECO:0000256" key="1">
    <source>
        <dbReference type="SAM" id="Phobius"/>
    </source>
</evidence>
<keyword evidence="1" id="KW-0812">Transmembrane</keyword>
<dbReference type="InterPro" id="IPR050796">
    <property type="entry name" value="SCF_F-box_component"/>
</dbReference>
<dbReference type="PROSITE" id="PS50181">
    <property type="entry name" value="FBOX"/>
    <property type="match status" value="1"/>
</dbReference>
<dbReference type="SUPFAM" id="SSF81383">
    <property type="entry name" value="F-box domain"/>
    <property type="match status" value="1"/>
</dbReference>
<keyword evidence="1" id="KW-1133">Transmembrane helix</keyword>
<dbReference type="InterPro" id="IPR001810">
    <property type="entry name" value="F-box_dom"/>
</dbReference>
<reference evidence="3" key="2">
    <citation type="submission" date="2020-07" db="EMBL/GenBank/DDBJ databases">
        <authorList>
            <person name="Vera ALvarez R."/>
            <person name="Arias-Moreno D.M."/>
            <person name="Jimenez-Jacinto V."/>
            <person name="Jimenez-Bremont J.F."/>
            <person name="Swaminathan K."/>
            <person name="Moose S.P."/>
            <person name="Guerrero-Gonzalez M.L."/>
            <person name="Marino-Ramirez L."/>
            <person name="Landsman D."/>
            <person name="Rodriguez-Kessler M."/>
            <person name="Delgado-Sanchez P."/>
        </authorList>
    </citation>
    <scope>NUCLEOTIDE SEQUENCE</scope>
    <source>
        <tissue evidence="3">Cladode</tissue>
    </source>
</reference>
<organism evidence="3">
    <name type="scientific">Opuntia streptacantha</name>
    <name type="common">Prickly pear cactus</name>
    <name type="synonym">Opuntia cardona</name>
    <dbReference type="NCBI Taxonomy" id="393608"/>
    <lineage>
        <taxon>Eukaryota</taxon>
        <taxon>Viridiplantae</taxon>
        <taxon>Streptophyta</taxon>
        <taxon>Embryophyta</taxon>
        <taxon>Tracheophyta</taxon>
        <taxon>Spermatophyta</taxon>
        <taxon>Magnoliopsida</taxon>
        <taxon>eudicotyledons</taxon>
        <taxon>Gunneridae</taxon>
        <taxon>Pentapetalae</taxon>
        <taxon>Caryophyllales</taxon>
        <taxon>Cactineae</taxon>
        <taxon>Cactaceae</taxon>
        <taxon>Opuntioideae</taxon>
        <taxon>Opuntia</taxon>
    </lineage>
</organism>
<reference evidence="3" key="1">
    <citation type="journal article" date="2013" name="J. Plant Res.">
        <title>Effect of fungi and light on seed germination of three Opuntia species from semiarid lands of central Mexico.</title>
        <authorList>
            <person name="Delgado-Sanchez P."/>
            <person name="Jimenez-Bremont J.F."/>
            <person name="Guerrero-Gonzalez Mde L."/>
            <person name="Flores J."/>
        </authorList>
    </citation>
    <scope>NUCLEOTIDE SEQUENCE</scope>
    <source>
        <tissue evidence="3">Cladode</tissue>
    </source>
</reference>
<feature type="domain" description="F-box" evidence="2">
    <location>
        <begin position="17"/>
        <end position="63"/>
    </location>
</feature>
<accession>A0A7C9AWH0</accession>
<dbReference type="CDD" id="cd22157">
    <property type="entry name" value="F-box_AtFBW1-like"/>
    <property type="match status" value="1"/>
</dbReference>
<proteinExistence type="predicted"/>
<dbReference type="AlphaFoldDB" id="A0A7C9AWH0"/>
<dbReference type="PANTHER" id="PTHR31672">
    <property type="entry name" value="BNACNNG10540D PROTEIN"/>
    <property type="match status" value="1"/>
</dbReference>
<dbReference type="Pfam" id="PF00646">
    <property type="entry name" value="F-box"/>
    <property type="match status" value="1"/>
</dbReference>
<dbReference type="InterPro" id="IPR036047">
    <property type="entry name" value="F-box-like_dom_sf"/>
</dbReference>
<evidence type="ECO:0000313" key="3">
    <source>
        <dbReference type="EMBL" id="MBA4677834.1"/>
    </source>
</evidence>
<dbReference type="EMBL" id="GISG01276699">
    <property type="protein sequence ID" value="MBA4677834.1"/>
    <property type="molecule type" value="Transcribed_RNA"/>
</dbReference>
<sequence>MHFLRRFSDNCPLKVKMISYIALPDEIMEDIISRLPPKSVGQCRCVCKLWQAIIGRPEFIRVHCNRIRNLREEPLIFESMPEIAIKFLLFIHFTTMFFFLPFVPLS</sequence>